<evidence type="ECO:0000313" key="3">
    <source>
        <dbReference type="EMBL" id="NYD87703.1"/>
    </source>
</evidence>
<proteinExistence type="predicted"/>
<dbReference type="InterPro" id="IPR007374">
    <property type="entry name" value="ASCH_domain"/>
</dbReference>
<evidence type="ECO:0000259" key="1">
    <source>
        <dbReference type="SMART" id="SM01022"/>
    </source>
</evidence>
<dbReference type="SUPFAM" id="SSF88697">
    <property type="entry name" value="PUA domain-like"/>
    <property type="match status" value="1"/>
</dbReference>
<keyword evidence="5" id="KW-1185">Reference proteome</keyword>
<gene>
    <name evidence="3" type="ORF">BKA21_003252</name>
    <name evidence="2" type="ORF">Col01nite_22510</name>
</gene>
<evidence type="ECO:0000313" key="4">
    <source>
        <dbReference type="Proteomes" id="UP000577956"/>
    </source>
</evidence>
<dbReference type="Proteomes" id="UP000618382">
    <property type="component" value="Unassembled WGS sequence"/>
</dbReference>
<dbReference type="SMART" id="SM01022">
    <property type="entry name" value="ASCH"/>
    <property type="match status" value="1"/>
</dbReference>
<dbReference type="AlphaFoldDB" id="A0A7Y9FIA8"/>
<evidence type="ECO:0000313" key="2">
    <source>
        <dbReference type="EMBL" id="GIG33092.1"/>
    </source>
</evidence>
<accession>A0A7Y9FIA8</accession>
<dbReference type="InterPro" id="IPR015947">
    <property type="entry name" value="PUA-like_sf"/>
</dbReference>
<organism evidence="3 4">
    <name type="scientific">Cellulomonas oligotrophica</name>
    <dbReference type="NCBI Taxonomy" id="931536"/>
    <lineage>
        <taxon>Bacteria</taxon>
        <taxon>Bacillati</taxon>
        <taxon>Actinomycetota</taxon>
        <taxon>Actinomycetes</taxon>
        <taxon>Micrococcales</taxon>
        <taxon>Cellulomonadaceae</taxon>
        <taxon>Cellulomonas</taxon>
    </lineage>
</organism>
<dbReference type="Pfam" id="PF04266">
    <property type="entry name" value="ASCH"/>
    <property type="match status" value="1"/>
</dbReference>
<sequence length="175" mass="19135">MTGPSTDQAADGVDDTRIQAFWEAARGHLGQGKLDSVLGELVRDVVPPPSWSFGDSPALADQLLALVLEGRKTGTSTALAEIEDEGVALPRRGELSIVTDGTGEPRALLRTTEVVVVPFDQVDEAFAAAEGEDDLSLASWRAEHERYWRRVLGDDRFTTAMPVVTERFEVVYPRR</sequence>
<evidence type="ECO:0000313" key="5">
    <source>
        <dbReference type="Proteomes" id="UP000618382"/>
    </source>
</evidence>
<reference evidence="3 4" key="1">
    <citation type="submission" date="2020-07" db="EMBL/GenBank/DDBJ databases">
        <title>Sequencing the genomes of 1000 actinobacteria strains.</title>
        <authorList>
            <person name="Klenk H.-P."/>
        </authorList>
    </citation>
    <scope>NUCLEOTIDE SEQUENCE [LARGE SCALE GENOMIC DNA]</scope>
    <source>
        <strain evidence="3 4">DSM 24482</strain>
    </source>
</reference>
<name>A0A7Y9FIA8_9CELL</name>
<dbReference type="PANTHER" id="PTHR39203:SF1">
    <property type="entry name" value="CYTOPLASMIC PROTEIN"/>
    <property type="match status" value="1"/>
</dbReference>
<dbReference type="EMBL" id="BONN01000005">
    <property type="protein sequence ID" value="GIG33092.1"/>
    <property type="molecule type" value="Genomic_DNA"/>
</dbReference>
<dbReference type="InterPro" id="IPR009326">
    <property type="entry name" value="DUF984"/>
</dbReference>
<feature type="domain" description="ASCH" evidence="1">
    <location>
        <begin position="51"/>
        <end position="172"/>
    </location>
</feature>
<dbReference type="Proteomes" id="UP000577956">
    <property type="component" value="Unassembled WGS sequence"/>
</dbReference>
<reference evidence="2 5" key="2">
    <citation type="submission" date="2021-01" db="EMBL/GenBank/DDBJ databases">
        <title>Whole genome shotgun sequence of Cellulomonas oligotrophica NBRC 109435.</title>
        <authorList>
            <person name="Komaki H."/>
            <person name="Tamura T."/>
        </authorList>
    </citation>
    <scope>NUCLEOTIDE SEQUENCE [LARGE SCALE GENOMIC DNA]</scope>
    <source>
        <strain evidence="2 5">NBRC 109435</strain>
    </source>
</reference>
<dbReference type="RefSeq" id="WP_140460041.1">
    <property type="nucleotide sequence ID" value="NZ_BAABFI010000010.1"/>
</dbReference>
<dbReference type="CDD" id="cd06553">
    <property type="entry name" value="ASCH_Ef3133_like"/>
    <property type="match status" value="1"/>
</dbReference>
<protein>
    <submittedName>
        <fullName evidence="3">Uncharacterized protein YhfF</fullName>
    </submittedName>
</protein>
<dbReference type="Gene3D" id="3.10.400.10">
    <property type="entry name" value="Sulfate adenylyltransferase"/>
    <property type="match status" value="1"/>
</dbReference>
<comment type="caution">
    <text evidence="3">The sequence shown here is derived from an EMBL/GenBank/DDBJ whole genome shotgun (WGS) entry which is preliminary data.</text>
</comment>
<dbReference type="PANTHER" id="PTHR39203">
    <property type="entry name" value="CYTOPLASMIC PROTEIN-RELATED"/>
    <property type="match status" value="1"/>
</dbReference>
<dbReference type="EMBL" id="JACCBK010000001">
    <property type="protein sequence ID" value="NYD87703.1"/>
    <property type="molecule type" value="Genomic_DNA"/>
</dbReference>